<keyword evidence="3 6" id="KW-0812">Transmembrane</keyword>
<evidence type="ECO:0000256" key="2">
    <source>
        <dbReference type="ARBA" id="ARBA00022448"/>
    </source>
</evidence>
<feature type="transmembrane region" description="Helical" evidence="6">
    <location>
        <begin position="375"/>
        <end position="395"/>
    </location>
</feature>
<dbReference type="AlphaFoldDB" id="A0A385AGJ1"/>
<dbReference type="Gene3D" id="1.20.1250.20">
    <property type="entry name" value="MFS general substrate transporter like domains"/>
    <property type="match status" value="1"/>
</dbReference>
<evidence type="ECO:0000256" key="6">
    <source>
        <dbReference type="SAM" id="Phobius"/>
    </source>
</evidence>
<keyword evidence="4 6" id="KW-1133">Transmembrane helix</keyword>
<evidence type="ECO:0000256" key="5">
    <source>
        <dbReference type="ARBA" id="ARBA00023136"/>
    </source>
</evidence>
<name>A0A385AGJ1_LATCU</name>
<sequence length="407" mass="44035">MKTITAHSQHRLTSYQTKVVASTTAGFGLENMDVMFLSFTLSSIIADLHLSGTQAGLIATITNIGMLLGGVFFGVLADRVGRIKTFTYTIFIFAFATAAMSFAHTLPMIYLCRFLAGIGAGGEYGIGMTVLAESFPKKQLGRVSSYVGVAGQLGAVAAALLAAWVLPQFGWHALFLFGLLPVIITFFIRHHLVESTTFTSESGQPKGQISALFKTRELAYQTVALMIMAIVQIAGYFGLMNWLPTIMQQQMHLSVAGSSTWMLATIAGMSAGMLTFGWILDRIGPRFAFGLFLIASAAGVYILTLPNSMGALLFVGAIVGYFSNGMFAGYGAIVSRLYPSEVRATANNVIMNVGRCIGGFSSVIIGWLLDHYSVMTVMLFISTLYIISLIIMLTINNLKADRYFNHQ</sequence>
<dbReference type="SUPFAM" id="SSF103473">
    <property type="entry name" value="MFS general substrate transporter"/>
    <property type="match status" value="1"/>
</dbReference>
<feature type="transmembrane region" description="Helical" evidence="6">
    <location>
        <begin position="218"/>
        <end position="239"/>
    </location>
</feature>
<proteinExistence type="predicted"/>
<protein>
    <submittedName>
        <fullName evidence="8">MFS transporter</fullName>
    </submittedName>
</protein>
<dbReference type="Proteomes" id="UP000257607">
    <property type="component" value="Chromosome"/>
</dbReference>
<feature type="transmembrane region" description="Helical" evidence="6">
    <location>
        <begin position="85"/>
        <end position="102"/>
    </location>
</feature>
<organism evidence="8 9">
    <name type="scientific">Latilactobacillus curvatus</name>
    <name type="common">Lactobacillus curvatus</name>
    <dbReference type="NCBI Taxonomy" id="28038"/>
    <lineage>
        <taxon>Bacteria</taxon>
        <taxon>Bacillati</taxon>
        <taxon>Bacillota</taxon>
        <taxon>Bacilli</taxon>
        <taxon>Lactobacillales</taxon>
        <taxon>Lactobacillaceae</taxon>
        <taxon>Latilactobacillus</taxon>
    </lineage>
</organism>
<dbReference type="InterPro" id="IPR036259">
    <property type="entry name" value="MFS_trans_sf"/>
</dbReference>
<dbReference type="InterPro" id="IPR020846">
    <property type="entry name" value="MFS_dom"/>
</dbReference>
<keyword evidence="5 6" id="KW-0472">Membrane</keyword>
<keyword evidence="2" id="KW-0813">Transport</keyword>
<reference evidence="8 9" key="1">
    <citation type="submission" date="2018-07" db="EMBL/GenBank/DDBJ databases">
        <title>Lactobacillus curvatus genome sequence.</title>
        <authorList>
            <person name="Prechtl R."/>
        </authorList>
    </citation>
    <scope>NUCLEOTIDE SEQUENCE [LARGE SCALE GENOMIC DNA]</scope>
    <source>
        <strain evidence="8 9">TMW 1.1928</strain>
    </source>
</reference>
<dbReference type="GO" id="GO:0046943">
    <property type="term" value="F:carboxylic acid transmembrane transporter activity"/>
    <property type="evidence" value="ECO:0007669"/>
    <property type="project" value="TreeGrafter"/>
</dbReference>
<dbReference type="RefSeq" id="WP_076787454.1">
    <property type="nucleotide sequence ID" value="NZ_CABIVZ010000067.1"/>
</dbReference>
<gene>
    <name evidence="8" type="ORF">DT351_10535</name>
</gene>
<feature type="transmembrane region" description="Helical" evidence="6">
    <location>
        <begin position="311"/>
        <end position="337"/>
    </location>
</feature>
<dbReference type="PROSITE" id="PS50850">
    <property type="entry name" value="MFS"/>
    <property type="match status" value="1"/>
</dbReference>
<comment type="subcellular location">
    <subcellularLocation>
        <location evidence="1">Cell membrane</location>
        <topology evidence="1">Multi-pass membrane protein</topology>
    </subcellularLocation>
</comment>
<evidence type="ECO:0000313" key="8">
    <source>
        <dbReference type="EMBL" id="AXN36734.1"/>
    </source>
</evidence>
<evidence type="ECO:0000256" key="4">
    <source>
        <dbReference type="ARBA" id="ARBA00022989"/>
    </source>
</evidence>
<feature type="transmembrane region" description="Helical" evidence="6">
    <location>
        <begin position="143"/>
        <end position="163"/>
    </location>
</feature>
<dbReference type="EMBL" id="CP031003">
    <property type="protein sequence ID" value="AXN36734.1"/>
    <property type="molecule type" value="Genomic_DNA"/>
</dbReference>
<accession>A0A385AGJ1</accession>
<evidence type="ECO:0000256" key="1">
    <source>
        <dbReference type="ARBA" id="ARBA00004651"/>
    </source>
</evidence>
<feature type="transmembrane region" description="Helical" evidence="6">
    <location>
        <begin position="259"/>
        <end position="280"/>
    </location>
</feature>
<dbReference type="GO" id="GO:0005886">
    <property type="term" value="C:plasma membrane"/>
    <property type="evidence" value="ECO:0007669"/>
    <property type="project" value="UniProtKB-SubCell"/>
</dbReference>
<feature type="domain" description="Major facilitator superfamily (MFS) profile" evidence="7">
    <location>
        <begin position="19"/>
        <end position="400"/>
    </location>
</feature>
<evidence type="ECO:0000256" key="3">
    <source>
        <dbReference type="ARBA" id="ARBA00022692"/>
    </source>
</evidence>
<feature type="transmembrane region" description="Helical" evidence="6">
    <location>
        <begin position="287"/>
        <end position="305"/>
    </location>
</feature>
<dbReference type="InterPro" id="IPR011701">
    <property type="entry name" value="MFS"/>
</dbReference>
<feature type="transmembrane region" description="Helical" evidence="6">
    <location>
        <begin position="108"/>
        <end position="131"/>
    </location>
</feature>
<feature type="transmembrane region" description="Helical" evidence="6">
    <location>
        <begin position="349"/>
        <end position="369"/>
    </location>
</feature>
<dbReference type="PANTHER" id="PTHR23508:SF10">
    <property type="entry name" value="CARBOXYLIC ACID TRANSPORTER PROTEIN HOMOLOG"/>
    <property type="match status" value="1"/>
</dbReference>
<evidence type="ECO:0000259" key="7">
    <source>
        <dbReference type="PROSITE" id="PS50850"/>
    </source>
</evidence>
<feature type="transmembrane region" description="Helical" evidence="6">
    <location>
        <begin position="57"/>
        <end position="78"/>
    </location>
</feature>
<evidence type="ECO:0000313" key="9">
    <source>
        <dbReference type="Proteomes" id="UP000257607"/>
    </source>
</evidence>
<dbReference type="PANTHER" id="PTHR23508">
    <property type="entry name" value="CARBOXYLIC ACID TRANSPORTER PROTEIN HOMOLOG"/>
    <property type="match status" value="1"/>
</dbReference>
<feature type="transmembrane region" description="Helical" evidence="6">
    <location>
        <begin position="169"/>
        <end position="188"/>
    </location>
</feature>
<dbReference type="Pfam" id="PF07690">
    <property type="entry name" value="MFS_1"/>
    <property type="match status" value="1"/>
</dbReference>